<dbReference type="EMBL" id="RCHU02000010">
    <property type="protein sequence ID" value="KAL3579080.1"/>
    <property type="molecule type" value="Genomic_DNA"/>
</dbReference>
<protein>
    <submittedName>
        <fullName evidence="1">Uncharacterized protein</fullName>
    </submittedName>
</protein>
<name>A0ACC4BKF9_POPAL</name>
<accession>A0ACC4BKF9</accession>
<gene>
    <name evidence="1" type="ORF">D5086_020584</name>
</gene>
<dbReference type="Proteomes" id="UP000309997">
    <property type="component" value="Unassembled WGS sequence"/>
</dbReference>
<keyword evidence="2" id="KW-1185">Reference proteome</keyword>
<proteinExistence type="predicted"/>
<organism evidence="1 2">
    <name type="scientific">Populus alba</name>
    <name type="common">White poplar</name>
    <dbReference type="NCBI Taxonomy" id="43335"/>
    <lineage>
        <taxon>Eukaryota</taxon>
        <taxon>Viridiplantae</taxon>
        <taxon>Streptophyta</taxon>
        <taxon>Embryophyta</taxon>
        <taxon>Tracheophyta</taxon>
        <taxon>Spermatophyta</taxon>
        <taxon>Magnoliopsida</taxon>
        <taxon>eudicotyledons</taxon>
        <taxon>Gunneridae</taxon>
        <taxon>Pentapetalae</taxon>
        <taxon>rosids</taxon>
        <taxon>fabids</taxon>
        <taxon>Malpighiales</taxon>
        <taxon>Salicaceae</taxon>
        <taxon>Saliceae</taxon>
        <taxon>Populus</taxon>
    </lineage>
</organism>
<evidence type="ECO:0000313" key="2">
    <source>
        <dbReference type="Proteomes" id="UP000309997"/>
    </source>
</evidence>
<evidence type="ECO:0000313" key="1">
    <source>
        <dbReference type="EMBL" id="KAL3579080.1"/>
    </source>
</evidence>
<sequence>MECSFDTIIYIVAGEIHGHDGIKALKAKYPNLYSHFSLAKEEELRLFKDCQNQLAAVDYIVAVESDAFVHSDRYNMVYGSDRS</sequence>
<comment type="caution">
    <text evidence="1">The sequence shown here is derived from an EMBL/GenBank/DDBJ whole genome shotgun (WGS) entry which is preliminary data.</text>
</comment>
<reference evidence="1 2" key="1">
    <citation type="journal article" date="2024" name="Plant Biotechnol. J.">
        <title>Genome and CRISPR/Cas9 system of a widespread forest tree (Populus alba) in the world.</title>
        <authorList>
            <person name="Liu Y.J."/>
            <person name="Jiang P.F."/>
            <person name="Han X.M."/>
            <person name="Li X.Y."/>
            <person name="Wang H.M."/>
            <person name="Wang Y.J."/>
            <person name="Wang X.X."/>
            <person name="Zeng Q.Y."/>
        </authorList>
    </citation>
    <scope>NUCLEOTIDE SEQUENCE [LARGE SCALE GENOMIC DNA]</scope>
    <source>
        <strain evidence="2">cv. PAL-ZL1</strain>
    </source>
</reference>